<evidence type="ECO:0000313" key="3">
    <source>
        <dbReference type="Proteomes" id="UP000198034"/>
    </source>
</evidence>
<dbReference type="Proteomes" id="UP000198034">
    <property type="component" value="Unassembled WGS sequence"/>
</dbReference>
<sequence length="66" mass="7989">MKRFFSNWNIIRLFRLALGIFLIFQAVETRQWIFLGFAMFFLFQALFNFGCNSNACQIQFKNKDHE</sequence>
<dbReference type="EMBL" id="MTCY01000025">
    <property type="protein sequence ID" value="OWP76568.1"/>
    <property type="molecule type" value="Genomic_DNA"/>
</dbReference>
<keyword evidence="1" id="KW-1133">Transmembrane helix</keyword>
<evidence type="ECO:0008006" key="4">
    <source>
        <dbReference type="Google" id="ProtNLM"/>
    </source>
</evidence>
<dbReference type="AlphaFoldDB" id="A0A246G9Y9"/>
<feature type="transmembrane region" description="Helical" evidence="1">
    <location>
        <begin position="7"/>
        <end position="26"/>
    </location>
</feature>
<name>A0A246G9Y9_9FLAO</name>
<evidence type="ECO:0000313" key="2">
    <source>
        <dbReference type="EMBL" id="OWP76568.1"/>
    </source>
</evidence>
<keyword evidence="1" id="KW-0472">Membrane</keyword>
<feature type="transmembrane region" description="Helical" evidence="1">
    <location>
        <begin position="32"/>
        <end position="51"/>
    </location>
</feature>
<dbReference type="OrthoDB" id="1049592at2"/>
<gene>
    <name evidence="2" type="ORF">BWK62_09530</name>
</gene>
<evidence type="ECO:0000256" key="1">
    <source>
        <dbReference type="SAM" id="Phobius"/>
    </source>
</evidence>
<organism evidence="2 3">
    <name type="scientific">Flavobacterium columnare</name>
    <dbReference type="NCBI Taxonomy" id="996"/>
    <lineage>
        <taxon>Bacteria</taxon>
        <taxon>Pseudomonadati</taxon>
        <taxon>Bacteroidota</taxon>
        <taxon>Flavobacteriia</taxon>
        <taxon>Flavobacteriales</taxon>
        <taxon>Flavobacteriaceae</taxon>
        <taxon>Flavobacterium</taxon>
    </lineage>
</organism>
<reference evidence="2 3" key="1">
    <citation type="journal article" date="2017" name="Infect. Genet. Evol.">
        <title>Comparative genome analysis of fish pathogen Flavobacterium columnare reveals extensive sequence diversity within the species.</title>
        <authorList>
            <person name="Kayansamruaj P."/>
            <person name="Dong H.T."/>
            <person name="Hirono I."/>
            <person name="Kondo H."/>
            <person name="Senapin S."/>
            <person name="Rodkhum C."/>
        </authorList>
    </citation>
    <scope>NUCLEOTIDE SEQUENCE [LARGE SCALE GENOMIC DNA]</scope>
    <source>
        <strain evidence="2 3">1214</strain>
    </source>
</reference>
<keyword evidence="1" id="KW-0812">Transmembrane</keyword>
<accession>A0A246G9Y9</accession>
<proteinExistence type="predicted"/>
<protein>
    <recommendedName>
        <fullName evidence="4">DUF2892 domain-containing protein</fullName>
    </recommendedName>
</protein>
<comment type="caution">
    <text evidence="2">The sequence shown here is derived from an EMBL/GenBank/DDBJ whole genome shotgun (WGS) entry which is preliminary data.</text>
</comment>